<name>A0A8S0XA43_9GAMM</name>
<dbReference type="GO" id="GO:0008233">
    <property type="term" value="F:peptidase activity"/>
    <property type="evidence" value="ECO:0007669"/>
    <property type="project" value="InterPro"/>
</dbReference>
<accession>A0A8S0XA43</accession>
<comment type="similarity">
    <text evidence="1">Belongs to the peptidase S33 family.</text>
</comment>
<dbReference type="InterPro" id="IPR002410">
    <property type="entry name" value="Peptidase_S33"/>
</dbReference>
<dbReference type="InterPro" id="IPR000073">
    <property type="entry name" value="AB_hydrolase_1"/>
</dbReference>
<dbReference type="GO" id="GO:0006508">
    <property type="term" value="P:proteolysis"/>
    <property type="evidence" value="ECO:0007669"/>
    <property type="project" value="InterPro"/>
</dbReference>
<evidence type="ECO:0000256" key="3">
    <source>
        <dbReference type="SAM" id="Phobius"/>
    </source>
</evidence>
<evidence type="ECO:0000259" key="4">
    <source>
        <dbReference type="Pfam" id="PF00561"/>
    </source>
</evidence>
<dbReference type="Gene3D" id="3.40.50.1820">
    <property type="entry name" value="alpha/beta hydrolase"/>
    <property type="match status" value="1"/>
</dbReference>
<dbReference type="PRINTS" id="PR00793">
    <property type="entry name" value="PROAMNOPTASE"/>
</dbReference>
<keyword evidence="3" id="KW-1133">Transmembrane helix</keyword>
<dbReference type="PANTHER" id="PTHR43798:SF33">
    <property type="entry name" value="HYDROLASE, PUTATIVE (AFU_ORTHOLOGUE AFUA_2G14860)-RELATED"/>
    <property type="match status" value="1"/>
</dbReference>
<evidence type="ECO:0000256" key="1">
    <source>
        <dbReference type="ARBA" id="ARBA00010088"/>
    </source>
</evidence>
<evidence type="ECO:0000256" key="2">
    <source>
        <dbReference type="ARBA" id="ARBA00022801"/>
    </source>
</evidence>
<keyword evidence="3" id="KW-0812">Transmembrane</keyword>
<proteinExistence type="inferred from homology"/>
<keyword evidence="6" id="KW-1185">Reference proteome</keyword>
<keyword evidence="2 5" id="KW-0378">Hydrolase</keyword>
<keyword evidence="3" id="KW-0472">Membrane</keyword>
<reference evidence="5 6" key="1">
    <citation type="submission" date="2020-02" db="EMBL/GenBank/DDBJ databases">
        <authorList>
            <person name="Hogendoorn C."/>
        </authorList>
    </citation>
    <scope>NUCLEOTIDE SEQUENCE [LARGE SCALE GENOMIC DNA]</scope>
    <source>
        <strain evidence="5">METHB21</strain>
    </source>
</reference>
<dbReference type="InterPro" id="IPR029058">
    <property type="entry name" value="AB_hydrolase_fold"/>
</dbReference>
<dbReference type="PANTHER" id="PTHR43798">
    <property type="entry name" value="MONOACYLGLYCEROL LIPASE"/>
    <property type="match status" value="1"/>
</dbReference>
<dbReference type="Pfam" id="PF00561">
    <property type="entry name" value="Abhydrolase_1"/>
    <property type="match status" value="1"/>
</dbReference>
<organism evidence="5 6">
    <name type="scientific">Candidatus Methylobacter favarea</name>
    <dbReference type="NCBI Taxonomy" id="2707345"/>
    <lineage>
        <taxon>Bacteria</taxon>
        <taxon>Pseudomonadati</taxon>
        <taxon>Pseudomonadota</taxon>
        <taxon>Gammaproteobacteria</taxon>
        <taxon>Methylococcales</taxon>
        <taxon>Methylococcaceae</taxon>
        <taxon>Methylobacter</taxon>
    </lineage>
</organism>
<dbReference type="SUPFAM" id="SSF53474">
    <property type="entry name" value="alpha/beta-Hydrolases"/>
    <property type="match status" value="1"/>
</dbReference>
<feature type="transmembrane region" description="Helical" evidence="3">
    <location>
        <begin position="21"/>
        <end position="41"/>
    </location>
</feature>
<dbReference type="Proteomes" id="UP000494216">
    <property type="component" value="Unassembled WGS sequence"/>
</dbReference>
<feature type="domain" description="AB hydrolase-1" evidence="4">
    <location>
        <begin position="76"/>
        <end position="186"/>
    </location>
</feature>
<dbReference type="InterPro" id="IPR050266">
    <property type="entry name" value="AB_hydrolase_sf"/>
</dbReference>
<gene>
    <name evidence="5" type="ORF">METHB2_900006</name>
</gene>
<sequence length="368" mass="41442">MADQSCRTIPAEGRKRQWKWRFCYIPTLVLCVLTMGCAVSLTPATVSPAPTRSSENLMVEDAHLFLMWRGADRHAPLLLWLHGGPGGAERPLFRYFNSDLEDHFVVAYWDQRGAGRSFDPQADPQRLTIARHLADLDVIVDHLRQSLSQEKIALIGHSWGAALGLLYTQSHPDKVSALMAVNPLVSTRKAQHAQYDFVLNKALRCKDDNVLIRLRSIGPPPHKRATQALEVEKLADRYGGVFHNKPDYTWVTVRAILSGLVTPWELPGFIRANNLSLEAMNDELLGLDLPHSVPRINVPVFFFLGRHDRHLGATVAATYFRALQAPIKQLIWFEESAHNIPFEEPDLFNVNVLNALQEIGIAEVKTCR</sequence>
<evidence type="ECO:0000313" key="6">
    <source>
        <dbReference type="Proteomes" id="UP000494216"/>
    </source>
</evidence>
<protein>
    <submittedName>
        <fullName evidence="5">Alpha/beta hydrolase</fullName>
    </submittedName>
</protein>
<dbReference type="GO" id="GO:0016020">
    <property type="term" value="C:membrane"/>
    <property type="evidence" value="ECO:0007669"/>
    <property type="project" value="TreeGrafter"/>
</dbReference>
<dbReference type="AlphaFoldDB" id="A0A8S0XA43"/>
<dbReference type="EMBL" id="CADCXN010000125">
    <property type="protein sequence ID" value="CAA9892996.1"/>
    <property type="molecule type" value="Genomic_DNA"/>
</dbReference>
<evidence type="ECO:0000313" key="5">
    <source>
        <dbReference type="EMBL" id="CAA9892996.1"/>
    </source>
</evidence>
<comment type="caution">
    <text evidence="5">The sequence shown here is derived from an EMBL/GenBank/DDBJ whole genome shotgun (WGS) entry which is preliminary data.</text>
</comment>